<dbReference type="InterPro" id="IPR003423">
    <property type="entry name" value="OMP_efflux"/>
</dbReference>
<keyword evidence="2" id="KW-0472">Membrane</keyword>
<dbReference type="Gene3D" id="2.20.200.10">
    <property type="entry name" value="Outer membrane efflux proteins (OEP)"/>
    <property type="match status" value="1"/>
</dbReference>
<dbReference type="PROSITE" id="PS51257">
    <property type="entry name" value="PROKAR_LIPOPROTEIN"/>
    <property type="match status" value="1"/>
</dbReference>
<proteinExistence type="inferred from homology"/>
<dbReference type="SUPFAM" id="SSF56954">
    <property type="entry name" value="Outer membrane efflux proteins (OEP)"/>
    <property type="match status" value="1"/>
</dbReference>
<accession>A0A3M9XRL5</accession>
<comment type="similarity">
    <text evidence="1 2">Belongs to the outer membrane factor (OMF) (TC 1.B.17) family.</text>
</comment>
<evidence type="ECO:0000256" key="2">
    <source>
        <dbReference type="RuleBase" id="RU362097"/>
    </source>
</evidence>
<gene>
    <name evidence="4" type="ORF">D1O30_12495</name>
</gene>
<keyword evidence="2" id="KW-0449">Lipoprotein</keyword>
<dbReference type="Proteomes" id="UP000268623">
    <property type="component" value="Unassembled WGS sequence"/>
</dbReference>
<comment type="caution">
    <text evidence="4">The sequence shown here is derived from an EMBL/GenBank/DDBJ whole genome shotgun (WGS) entry which is preliminary data.</text>
</comment>
<dbReference type="GO" id="GO:0005886">
    <property type="term" value="C:plasma membrane"/>
    <property type="evidence" value="ECO:0007669"/>
    <property type="project" value="UniProtKB-SubCell"/>
</dbReference>
<dbReference type="RefSeq" id="WP_123176242.1">
    <property type="nucleotide sequence ID" value="NZ_QWDD01000001.1"/>
</dbReference>
<keyword evidence="3" id="KW-0175">Coiled coil</keyword>
<name>A0A3M9XRL5_9HYPH</name>
<keyword evidence="2" id="KW-0812">Transmembrane</keyword>
<dbReference type="NCBIfam" id="TIGR01845">
    <property type="entry name" value="outer_NodT"/>
    <property type="match status" value="1"/>
</dbReference>
<protein>
    <submittedName>
        <fullName evidence="4">Efflux transporter outer membrane subunit</fullName>
    </submittedName>
</protein>
<reference evidence="4 5" key="1">
    <citation type="submission" date="2018-08" db="EMBL/GenBank/DDBJ databases">
        <title>Genome sequence of Methylocystis hirsuta CSC1, a methanotroph able to accumulate PHAs.</title>
        <authorList>
            <person name="Bordel S."/>
            <person name="Rodriguez E."/>
            <person name="Gancedo J."/>
            <person name="Munoz R."/>
        </authorList>
    </citation>
    <scope>NUCLEOTIDE SEQUENCE [LARGE SCALE GENOMIC DNA]</scope>
    <source>
        <strain evidence="4 5">CSC1</strain>
    </source>
</reference>
<dbReference type="PANTHER" id="PTHR30203:SF33">
    <property type="entry name" value="BLR4455 PROTEIN"/>
    <property type="match status" value="1"/>
</dbReference>
<sequence length="522" mass="56332">MGKTSDISTQRTGAASMMRAATLAWLAASLAGCMVGPDFVQPLGPDAPHFTPDRTGSPGLGQRFVEGRDIPADWWALYRSKPLDTLVRESLDHNPSLEAAEAGIRIAYFSAEAQKGSFLPQIALIANESQNLQSNNRALGAINQSLFNQYFPSPYNIVTGQATPSPATNNPNAPYGLFLKQLTISYGPDIWGLNRRSLESLEAQTEQATFQMEAARLALTSNVVVAAIQEASIRGQIEATRNIIAILKDSLEILNRQYSFGSIAKADVVAQEAALAQAEQALPPLEKQLALQRDLLTALAGRFSFDEIEQKFRLSQLKLPGTVPVSVPSTLVEQRPDIRAAEANLHAATAAVGIARANRLPNITLSANLGASAFHVAQLFAPGTGFYTLAANAAQPLFDGMTLLNKERSSVAALEQADAQYRSTVINAFQNVADALRSLQVDAKAVETARKSEDAAKRSLDIVRMQLKYGQVSQIAVFTAQRIYFSASLLRVQAEATRLADTAALFMALGGGWWNRDPDVPH</sequence>
<evidence type="ECO:0000313" key="5">
    <source>
        <dbReference type="Proteomes" id="UP000268623"/>
    </source>
</evidence>
<keyword evidence="2" id="KW-1134">Transmembrane beta strand</keyword>
<organism evidence="4 5">
    <name type="scientific">Methylocystis hirsuta</name>
    <dbReference type="NCBI Taxonomy" id="369798"/>
    <lineage>
        <taxon>Bacteria</taxon>
        <taxon>Pseudomonadati</taxon>
        <taxon>Pseudomonadota</taxon>
        <taxon>Alphaproteobacteria</taxon>
        <taxon>Hyphomicrobiales</taxon>
        <taxon>Methylocystaceae</taxon>
        <taxon>Methylocystis</taxon>
    </lineage>
</organism>
<evidence type="ECO:0000256" key="1">
    <source>
        <dbReference type="ARBA" id="ARBA00007613"/>
    </source>
</evidence>
<dbReference type="PANTHER" id="PTHR30203">
    <property type="entry name" value="OUTER MEMBRANE CATION EFFLUX PROTEIN"/>
    <property type="match status" value="1"/>
</dbReference>
<evidence type="ECO:0000313" key="4">
    <source>
        <dbReference type="EMBL" id="RNJ50296.1"/>
    </source>
</evidence>
<feature type="coiled-coil region" evidence="3">
    <location>
        <begin position="198"/>
        <end position="257"/>
    </location>
</feature>
<dbReference type="Pfam" id="PF02321">
    <property type="entry name" value="OEP"/>
    <property type="match status" value="2"/>
</dbReference>
<comment type="subcellular location">
    <subcellularLocation>
        <location evidence="2">Cell membrane</location>
        <topology evidence="2">Lipid-anchor</topology>
    </subcellularLocation>
</comment>
<dbReference type="InterPro" id="IPR010131">
    <property type="entry name" value="MdtP/NodT-like"/>
</dbReference>
<dbReference type="AlphaFoldDB" id="A0A3M9XRL5"/>
<evidence type="ECO:0000256" key="3">
    <source>
        <dbReference type="SAM" id="Coils"/>
    </source>
</evidence>
<keyword evidence="2" id="KW-0564">Palmitate</keyword>
<keyword evidence="5" id="KW-1185">Reference proteome</keyword>
<dbReference type="Gene3D" id="1.20.1600.10">
    <property type="entry name" value="Outer membrane efflux proteins (OEP)"/>
    <property type="match status" value="1"/>
</dbReference>
<dbReference type="GO" id="GO:0015562">
    <property type="term" value="F:efflux transmembrane transporter activity"/>
    <property type="evidence" value="ECO:0007669"/>
    <property type="project" value="InterPro"/>
</dbReference>
<dbReference type="EMBL" id="QWDD01000001">
    <property type="protein sequence ID" value="RNJ50296.1"/>
    <property type="molecule type" value="Genomic_DNA"/>
</dbReference>
<dbReference type="OrthoDB" id="9783100at2"/>